<evidence type="ECO:0000313" key="2">
    <source>
        <dbReference type="EMBL" id="KAL1594180.1"/>
    </source>
</evidence>
<feature type="coiled-coil region" evidence="1">
    <location>
        <begin position="172"/>
        <end position="199"/>
    </location>
</feature>
<organism evidence="2 3">
    <name type="scientific">Nothophoma quercina</name>
    <dbReference type="NCBI Taxonomy" id="749835"/>
    <lineage>
        <taxon>Eukaryota</taxon>
        <taxon>Fungi</taxon>
        <taxon>Dikarya</taxon>
        <taxon>Ascomycota</taxon>
        <taxon>Pezizomycotina</taxon>
        <taxon>Dothideomycetes</taxon>
        <taxon>Pleosporomycetidae</taxon>
        <taxon>Pleosporales</taxon>
        <taxon>Pleosporineae</taxon>
        <taxon>Didymellaceae</taxon>
        <taxon>Nothophoma</taxon>
    </lineage>
</organism>
<accession>A0ABR3QPY6</accession>
<proteinExistence type="predicted"/>
<reference evidence="2 3" key="1">
    <citation type="submission" date="2024-02" db="EMBL/GenBank/DDBJ databases">
        <title>De novo assembly and annotation of 12 fungi associated with fruit tree decline syndrome in Ontario, Canada.</title>
        <authorList>
            <person name="Sulman M."/>
            <person name="Ellouze W."/>
            <person name="Ilyukhin E."/>
        </authorList>
    </citation>
    <scope>NUCLEOTIDE SEQUENCE [LARGE SCALE GENOMIC DNA]</scope>
    <source>
        <strain evidence="2 3">M97-236</strain>
    </source>
</reference>
<evidence type="ECO:0000313" key="3">
    <source>
        <dbReference type="Proteomes" id="UP001521222"/>
    </source>
</evidence>
<keyword evidence="1" id="KW-0175">Coiled coil</keyword>
<feature type="coiled-coil region" evidence="1">
    <location>
        <begin position="81"/>
        <end position="136"/>
    </location>
</feature>
<name>A0ABR3QPY6_9PLEO</name>
<comment type="caution">
    <text evidence="2">The sequence shown here is derived from an EMBL/GenBank/DDBJ whole genome shotgun (WGS) entry which is preliminary data.</text>
</comment>
<gene>
    <name evidence="2" type="ORF">SLS59_008802</name>
</gene>
<dbReference type="EMBL" id="JAKIXB020000036">
    <property type="protein sequence ID" value="KAL1594180.1"/>
    <property type="molecule type" value="Genomic_DNA"/>
</dbReference>
<protein>
    <submittedName>
        <fullName evidence="2">Uncharacterized protein</fullName>
    </submittedName>
</protein>
<keyword evidence="3" id="KW-1185">Reference proteome</keyword>
<dbReference type="Proteomes" id="UP001521222">
    <property type="component" value="Unassembled WGS sequence"/>
</dbReference>
<sequence length="203" mass="23952">MQHIRVFQTDQDQVTGVGAKIEALTKEKEQWRLKAELQEGRMITVGEHYGEILQAQQTLLNNLMVKTGYFEQDKKDDQRCLIEQKSRIDKLEENSTEYRKNIFELQGLLDTKTQECTKLRDDRDDWEKLATKLRRQPRQPPKPTARTTQMKMEIECCRNIMAEERLEAANVHKGRLARIQQLEEDLEKYRATVAELSDRSRIC</sequence>
<evidence type="ECO:0000256" key="1">
    <source>
        <dbReference type="SAM" id="Coils"/>
    </source>
</evidence>